<organism evidence="1 2">
    <name type="scientific">Chaetomium tenue</name>
    <dbReference type="NCBI Taxonomy" id="1854479"/>
    <lineage>
        <taxon>Eukaryota</taxon>
        <taxon>Fungi</taxon>
        <taxon>Dikarya</taxon>
        <taxon>Ascomycota</taxon>
        <taxon>Pezizomycotina</taxon>
        <taxon>Sordariomycetes</taxon>
        <taxon>Sordariomycetidae</taxon>
        <taxon>Sordariales</taxon>
        <taxon>Chaetomiaceae</taxon>
        <taxon>Chaetomium</taxon>
    </lineage>
</organism>
<protein>
    <submittedName>
        <fullName evidence="1">Guanine nucleotide binding protein, alpha subunit</fullName>
    </submittedName>
</protein>
<name>A0ACB7P8G1_9PEZI</name>
<keyword evidence="2" id="KW-1185">Reference proteome</keyword>
<evidence type="ECO:0000313" key="1">
    <source>
        <dbReference type="EMBL" id="KAH6628862.1"/>
    </source>
</evidence>
<dbReference type="EMBL" id="JAGIZQ010000005">
    <property type="protein sequence ID" value="KAH6628862.1"/>
    <property type="molecule type" value="Genomic_DNA"/>
</dbReference>
<gene>
    <name evidence="1" type="ORF">F5144DRAFT_516574</name>
</gene>
<comment type="caution">
    <text evidence="1">The sequence shown here is derived from an EMBL/GenBank/DDBJ whole genome shotgun (WGS) entry which is preliminary data.</text>
</comment>
<sequence length="213" mass="24325">MANMDRIFSPSYVPSHQDIINARVRTTGISKEVYHFDEHIYHVFDVGGERSERKKWIHVFEKADIVLFQVALGAYDRRLSEDHHANQLAESLMVFETFINSPWFTKSTVLLNFTKADIFEQKIKLGLTMPPEDGFSYEGDPTDVLAVRGMITKKFTEVNRNRKKLIVSYMDARDTEQARKLLEGVHACARDRVDHSGVDTDVEGNGIRSASTS</sequence>
<proteinExistence type="predicted"/>
<reference evidence="1 2" key="1">
    <citation type="journal article" date="2021" name="Nat. Commun.">
        <title>Genetic determinants of endophytism in the Arabidopsis root mycobiome.</title>
        <authorList>
            <person name="Mesny F."/>
            <person name="Miyauchi S."/>
            <person name="Thiergart T."/>
            <person name="Pickel B."/>
            <person name="Atanasova L."/>
            <person name="Karlsson M."/>
            <person name="Huettel B."/>
            <person name="Barry K.W."/>
            <person name="Haridas S."/>
            <person name="Chen C."/>
            <person name="Bauer D."/>
            <person name="Andreopoulos W."/>
            <person name="Pangilinan J."/>
            <person name="LaButti K."/>
            <person name="Riley R."/>
            <person name="Lipzen A."/>
            <person name="Clum A."/>
            <person name="Drula E."/>
            <person name="Henrissat B."/>
            <person name="Kohler A."/>
            <person name="Grigoriev I.V."/>
            <person name="Martin F.M."/>
            <person name="Hacquard S."/>
        </authorList>
    </citation>
    <scope>NUCLEOTIDE SEQUENCE [LARGE SCALE GENOMIC DNA]</scope>
    <source>
        <strain evidence="1 2">MPI-SDFR-AT-0079</strain>
    </source>
</reference>
<evidence type="ECO:0000313" key="2">
    <source>
        <dbReference type="Proteomes" id="UP000724584"/>
    </source>
</evidence>
<dbReference type="Proteomes" id="UP000724584">
    <property type="component" value="Unassembled WGS sequence"/>
</dbReference>
<accession>A0ACB7P8G1</accession>